<evidence type="ECO:0000313" key="1">
    <source>
        <dbReference type="EMBL" id="SEB82385.1"/>
    </source>
</evidence>
<dbReference type="AlphaFoldDB" id="A0A1H4MIN2"/>
<organism evidence="1 2">
    <name type="scientific">Pseudomonas saponiphila</name>
    <dbReference type="NCBI Taxonomy" id="556534"/>
    <lineage>
        <taxon>Bacteria</taxon>
        <taxon>Pseudomonadati</taxon>
        <taxon>Pseudomonadota</taxon>
        <taxon>Gammaproteobacteria</taxon>
        <taxon>Pseudomonadales</taxon>
        <taxon>Pseudomonadaceae</taxon>
        <taxon>Pseudomonas</taxon>
    </lineage>
</organism>
<reference evidence="2" key="1">
    <citation type="submission" date="2016-10" db="EMBL/GenBank/DDBJ databases">
        <authorList>
            <person name="Varghese N."/>
            <person name="Submissions S."/>
        </authorList>
    </citation>
    <scope>NUCLEOTIDE SEQUENCE [LARGE SCALE GENOMIC DNA]</scope>
    <source>
        <strain evidence="2">DSM 9751</strain>
    </source>
</reference>
<dbReference type="PROSITE" id="PS51257">
    <property type="entry name" value="PROKAR_LIPOPROTEIN"/>
    <property type="match status" value="1"/>
</dbReference>
<gene>
    <name evidence="1" type="ORF">SAMN05216178_2398</name>
</gene>
<sequence>MKIRLLVFISVLSVSGCGSNNYQQSPQEQPYDPATTARIRLFGNNGLPAAIKPGQDCMSKQEPVYAYGYSLADKVNSTLGQHTRRSVGMPASWRSEHLSYGESYAEFVIPAGRPSVVLMKMVAGQAFCLPPANVFEPQPGKDYEAYLHRQSGTCMGVIRQLSTLENPGPAADVSSDSCAKQ</sequence>
<dbReference type="EMBL" id="FNTJ01000001">
    <property type="protein sequence ID" value="SEB82385.1"/>
    <property type="molecule type" value="Genomic_DNA"/>
</dbReference>
<protein>
    <recommendedName>
        <fullName evidence="3">Lipoprotein</fullName>
    </recommendedName>
</protein>
<accession>A0A1H4MIN2</accession>
<dbReference type="RefSeq" id="WP_092313662.1">
    <property type="nucleotide sequence ID" value="NZ_FNTJ01000001.1"/>
</dbReference>
<evidence type="ECO:0000313" key="2">
    <source>
        <dbReference type="Proteomes" id="UP000198982"/>
    </source>
</evidence>
<dbReference type="Proteomes" id="UP000198982">
    <property type="component" value="Unassembled WGS sequence"/>
</dbReference>
<keyword evidence="2" id="KW-1185">Reference proteome</keyword>
<name>A0A1H4MIN2_9PSED</name>
<proteinExistence type="predicted"/>
<evidence type="ECO:0008006" key="3">
    <source>
        <dbReference type="Google" id="ProtNLM"/>
    </source>
</evidence>